<name>A0A4P9Z1W2_9FUNG</name>
<dbReference type="Pfam" id="PF00400">
    <property type="entry name" value="WD40"/>
    <property type="match status" value="1"/>
</dbReference>
<proteinExistence type="predicted"/>
<protein>
    <recommendedName>
        <fullName evidence="6">WD40-repeat-containing domain protein</fullName>
    </recommendedName>
</protein>
<dbReference type="PROSITE" id="PS50082">
    <property type="entry name" value="WD_REPEATS_2"/>
    <property type="match status" value="1"/>
</dbReference>
<dbReference type="GO" id="GO:0016236">
    <property type="term" value="P:macroautophagy"/>
    <property type="evidence" value="ECO:0007669"/>
    <property type="project" value="InterPro"/>
</dbReference>
<evidence type="ECO:0000256" key="3">
    <source>
        <dbReference type="SAM" id="MobiDB-lite"/>
    </source>
</evidence>
<dbReference type="GO" id="GO:0071561">
    <property type="term" value="C:nucleus-vacuole junction"/>
    <property type="evidence" value="ECO:0007669"/>
    <property type="project" value="TreeGrafter"/>
</dbReference>
<evidence type="ECO:0008006" key="6">
    <source>
        <dbReference type="Google" id="ProtNLM"/>
    </source>
</evidence>
<dbReference type="GO" id="GO:0034272">
    <property type="term" value="C:phosphatidylinositol 3-kinase complex, class III, type II"/>
    <property type="evidence" value="ECO:0007669"/>
    <property type="project" value="TreeGrafter"/>
</dbReference>
<dbReference type="InterPro" id="IPR001680">
    <property type="entry name" value="WD40_rpt"/>
</dbReference>
<dbReference type="Proteomes" id="UP000278143">
    <property type="component" value="Unassembled WGS sequence"/>
</dbReference>
<dbReference type="GO" id="GO:0034271">
    <property type="term" value="C:phosphatidylinositol 3-kinase complex, class III, type I"/>
    <property type="evidence" value="ECO:0007669"/>
    <property type="project" value="TreeGrafter"/>
</dbReference>
<dbReference type="OrthoDB" id="242910at2759"/>
<dbReference type="InterPro" id="IPR015943">
    <property type="entry name" value="WD40/YVTN_repeat-like_dom_sf"/>
</dbReference>
<dbReference type="EMBL" id="KZ989416">
    <property type="protein sequence ID" value="RKP26473.1"/>
    <property type="molecule type" value="Genomic_DNA"/>
</dbReference>
<keyword evidence="5" id="KW-1185">Reference proteome</keyword>
<dbReference type="Gene3D" id="2.130.10.10">
    <property type="entry name" value="YVTN repeat-like/Quinoprotein amine dehydrogenase"/>
    <property type="match status" value="1"/>
</dbReference>
<dbReference type="GO" id="GO:0045324">
    <property type="term" value="P:late endosome to vacuole transport"/>
    <property type="evidence" value="ECO:0007669"/>
    <property type="project" value="InterPro"/>
</dbReference>
<feature type="repeat" description="WD" evidence="2">
    <location>
        <begin position="151"/>
        <end position="173"/>
    </location>
</feature>
<dbReference type="SMART" id="SM00320">
    <property type="entry name" value="WD40"/>
    <property type="match status" value="2"/>
</dbReference>
<keyword evidence="1" id="KW-0547">Nucleotide-binding</keyword>
<dbReference type="AlphaFoldDB" id="A0A4P9Z1W2"/>
<dbReference type="PANTHER" id="PTHR17583:SF0">
    <property type="entry name" value="PHOSPHOINOSITIDE 3-KINASE REGULATORY SUBUNIT 4"/>
    <property type="match status" value="1"/>
</dbReference>
<dbReference type="GO" id="GO:0005770">
    <property type="term" value="C:late endosome"/>
    <property type="evidence" value="ECO:0007669"/>
    <property type="project" value="TreeGrafter"/>
</dbReference>
<dbReference type="PANTHER" id="PTHR17583">
    <property type="entry name" value="PHOSPHOINOSITIDE 3-KINASE REGULATORY SUBUNIT 4"/>
    <property type="match status" value="1"/>
</dbReference>
<accession>A0A4P9Z1W2</accession>
<evidence type="ECO:0000313" key="5">
    <source>
        <dbReference type="Proteomes" id="UP000278143"/>
    </source>
</evidence>
<gene>
    <name evidence="4" type="ORF">SYNPS1DRAFT_21778</name>
</gene>
<evidence type="ECO:0000256" key="2">
    <source>
        <dbReference type="PROSITE-ProRule" id="PRU00221"/>
    </source>
</evidence>
<evidence type="ECO:0000313" key="4">
    <source>
        <dbReference type="EMBL" id="RKP26473.1"/>
    </source>
</evidence>
<dbReference type="GO" id="GO:0006623">
    <property type="term" value="P:protein targeting to vacuole"/>
    <property type="evidence" value="ECO:0007669"/>
    <property type="project" value="TreeGrafter"/>
</dbReference>
<dbReference type="GO" id="GO:0000166">
    <property type="term" value="F:nucleotide binding"/>
    <property type="evidence" value="ECO:0007669"/>
    <property type="project" value="UniProtKB-KW"/>
</dbReference>
<dbReference type="GO" id="GO:0004674">
    <property type="term" value="F:protein serine/threonine kinase activity"/>
    <property type="evidence" value="ECO:0007669"/>
    <property type="project" value="InterPro"/>
</dbReference>
<keyword evidence="2" id="KW-0853">WD repeat</keyword>
<evidence type="ECO:0000256" key="1">
    <source>
        <dbReference type="ARBA" id="ARBA00022741"/>
    </source>
</evidence>
<dbReference type="InterPro" id="IPR045162">
    <property type="entry name" value="Vps15-like"/>
</dbReference>
<organism evidence="4 5">
    <name type="scientific">Syncephalis pseudoplumigaleata</name>
    <dbReference type="NCBI Taxonomy" id="1712513"/>
    <lineage>
        <taxon>Eukaryota</taxon>
        <taxon>Fungi</taxon>
        <taxon>Fungi incertae sedis</taxon>
        <taxon>Zoopagomycota</taxon>
        <taxon>Zoopagomycotina</taxon>
        <taxon>Zoopagomycetes</taxon>
        <taxon>Zoopagales</taxon>
        <taxon>Piptocephalidaceae</taxon>
        <taxon>Syncephalis</taxon>
    </lineage>
</organism>
<reference evidence="5" key="1">
    <citation type="journal article" date="2018" name="Nat. Microbiol.">
        <title>Leveraging single-cell genomics to expand the fungal tree of life.</title>
        <authorList>
            <person name="Ahrendt S.R."/>
            <person name="Quandt C.A."/>
            <person name="Ciobanu D."/>
            <person name="Clum A."/>
            <person name="Salamov A."/>
            <person name="Andreopoulos B."/>
            <person name="Cheng J.F."/>
            <person name="Woyke T."/>
            <person name="Pelin A."/>
            <person name="Henrissat B."/>
            <person name="Reynolds N.K."/>
            <person name="Benny G.L."/>
            <person name="Smith M.E."/>
            <person name="James T.Y."/>
            <person name="Grigoriev I.V."/>
        </authorList>
    </citation>
    <scope>NUCLEOTIDE SEQUENCE [LARGE SCALE GENOMIC DNA]</scope>
    <source>
        <strain evidence="5">Benny S71-1</strain>
    </source>
</reference>
<sequence length="318" mass="35052">MLGAITSFVIDHRRTWLLSGTSRGVLTLWDLRFHIALRSWIHPRRQRIHRLMLHSGPKTRGRMVVISAGKNEVSIWDVEHMLCTDVFAARKQDNSAPQPLESYQAQEISHFETTSLVASARSLQETCSVVQGGRSDPAVRAMVCPYESHSLVTASTDRSIRFWDTGSIEASRIVSGPDRTLHHGQQVRYREKQIGGIRWYMELPTTGSGNRASGTGGHTRGNDHGGNVMNRLAPMANELSKSSGTMTTASSGGMATATPHNPLESLLQQPRLKNNAILIQQINLLDVHADAITDLQLTEVPQPMLISADHAGVVKVFL</sequence>
<dbReference type="SUPFAM" id="SSF50978">
    <property type="entry name" value="WD40 repeat-like"/>
    <property type="match status" value="1"/>
</dbReference>
<feature type="region of interest" description="Disordered" evidence="3">
    <location>
        <begin position="205"/>
        <end position="225"/>
    </location>
</feature>
<dbReference type="InterPro" id="IPR036322">
    <property type="entry name" value="WD40_repeat_dom_sf"/>
</dbReference>